<evidence type="ECO:0000313" key="3">
    <source>
        <dbReference type="Proteomes" id="UP001153365"/>
    </source>
</evidence>
<feature type="compositionally biased region" description="Basic residues" evidence="1">
    <location>
        <begin position="124"/>
        <end position="133"/>
    </location>
</feature>
<protein>
    <submittedName>
        <fullName evidence="2">Uncharacterized protein</fullName>
    </submittedName>
</protein>
<reference evidence="2" key="1">
    <citation type="submission" date="2022-06" db="EMBL/GenBank/DDBJ databases">
        <authorList>
            <consortium name="SYNGENTA / RWTH Aachen University"/>
        </authorList>
    </citation>
    <scope>NUCLEOTIDE SEQUENCE</scope>
</reference>
<gene>
    <name evidence="2" type="ORF">PPACK8108_LOCUS13288</name>
</gene>
<evidence type="ECO:0000313" key="2">
    <source>
        <dbReference type="EMBL" id="CAH7679334.1"/>
    </source>
</evidence>
<feature type="region of interest" description="Disordered" evidence="1">
    <location>
        <begin position="24"/>
        <end position="45"/>
    </location>
</feature>
<feature type="compositionally biased region" description="Basic residues" evidence="1">
    <location>
        <begin position="104"/>
        <end position="113"/>
    </location>
</feature>
<organism evidence="2 3">
    <name type="scientific">Phakopsora pachyrhizi</name>
    <name type="common">Asian soybean rust disease fungus</name>
    <dbReference type="NCBI Taxonomy" id="170000"/>
    <lineage>
        <taxon>Eukaryota</taxon>
        <taxon>Fungi</taxon>
        <taxon>Dikarya</taxon>
        <taxon>Basidiomycota</taxon>
        <taxon>Pucciniomycotina</taxon>
        <taxon>Pucciniomycetes</taxon>
        <taxon>Pucciniales</taxon>
        <taxon>Phakopsoraceae</taxon>
        <taxon>Phakopsora</taxon>
    </lineage>
</organism>
<sequence>MAQNQNAASSGNLQVMENFFVAKSDYETQEANPNEKGEPGTSYSELLGLSKGVESGMTHGALPFSRTLGLNLRSGAEDDPVSGLDLNGGLFEEPLTYSSEMKKKELKRFKHQSQKLDMTQAKSISKKHPQRRK</sequence>
<evidence type="ECO:0000256" key="1">
    <source>
        <dbReference type="SAM" id="MobiDB-lite"/>
    </source>
</evidence>
<dbReference type="EMBL" id="CALTRL010003278">
    <property type="protein sequence ID" value="CAH7679334.1"/>
    <property type="molecule type" value="Genomic_DNA"/>
</dbReference>
<keyword evidence="3" id="KW-1185">Reference proteome</keyword>
<accession>A0AAV0B6D1</accession>
<comment type="caution">
    <text evidence="2">The sequence shown here is derived from an EMBL/GenBank/DDBJ whole genome shotgun (WGS) entry which is preliminary data.</text>
</comment>
<feature type="region of interest" description="Disordered" evidence="1">
    <location>
        <begin position="102"/>
        <end position="133"/>
    </location>
</feature>
<name>A0AAV0B6D1_PHAPC</name>
<proteinExistence type="predicted"/>
<dbReference type="Proteomes" id="UP001153365">
    <property type="component" value="Unassembled WGS sequence"/>
</dbReference>
<dbReference type="AlphaFoldDB" id="A0AAV0B6D1"/>